<evidence type="ECO:0000313" key="2">
    <source>
        <dbReference type="EMBL" id="VEU78172.1"/>
    </source>
</evidence>
<dbReference type="Gene3D" id="3.40.50.300">
    <property type="entry name" value="P-loop containing nucleotide triphosphate hydrolases"/>
    <property type="match status" value="1"/>
</dbReference>
<dbReference type="AlphaFoldDB" id="A0A449BAE9"/>
<organism evidence="2 3">
    <name type="scientific">Mycoplasmopsis columbinasalis</name>
    <dbReference type="NCBI Taxonomy" id="114880"/>
    <lineage>
        <taxon>Bacteria</taxon>
        <taxon>Bacillati</taxon>
        <taxon>Mycoplasmatota</taxon>
        <taxon>Mycoplasmoidales</taxon>
        <taxon>Metamycoplasmataceae</taxon>
        <taxon>Mycoplasmopsis</taxon>
    </lineage>
</organism>
<evidence type="ECO:0000313" key="3">
    <source>
        <dbReference type="Proteomes" id="UP000290876"/>
    </source>
</evidence>
<proteinExistence type="predicted"/>
<dbReference type="Proteomes" id="UP000290876">
    <property type="component" value="Chromosome"/>
</dbReference>
<dbReference type="RefSeq" id="WP_129623018.1">
    <property type="nucleotide sequence ID" value="NZ_LR215043.1"/>
</dbReference>
<evidence type="ECO:0000256" key="1">
    <source>
        <dbReference type="SAM" id="Coils"/>
    </source>
</evidence>
<keyword evidence="3" id="KW-1185">Reference proteome</keyword>
<sequence length="499" mass="58059">MQSLSKNNSPYDVILFKVGPATGWDIPRACMLVQLRRVFSEPLNIQTIGRIKRNPKPSYDFSYNSIVHKYFIYSNVITSNTTGLISWKIKENIKKKNITIPYGKINLDLLKKEFDVVNYQEKLTTKLDFDSIKDKYITFMNFYMNEENKYLIGEESKFKKDGTGQEVTYIMSKIQNLIDLRIFINNKRRQYNKYFEKLGENFLKNLYAKMKNWLNEKLKSTAKQTEDEKERAEIYLRSFTQDMFEYTIYKKYISDIASLYGKFCKSVNQNTGKNTYVIHFNDIPSEFVQIIESHYNGVSTPGSGKSKNTISLKKQLAELFPYSAHNHTEVYLDSKSEVSFIAEFLANLERKNVVARAVGLWSINQPHRGFGFEYLESSDDFSVKKGFPDTYFVIGENSDCLEHALFIEIKNINDIAPQKTINLLESFNLYVEAFKNGNFFHNNTKIKTMTALIVKMNGSNIESFEGYSTIENFDNEIRNQEIKTLERIVDLILASSKRA</sequence>
<dbReference type="KEGG" id="mcob:NCTC10184_00401"/>
<dbReference type="OrthoDB" id="9804145at2"/>
<keyword evidence="1" id="KW-0175">Coiled coil</keyword>
<feature type="coiled-coil region" evidence="1">
    <location>
        <begin position="215"/>
        <end position="242"/>
    </location>
</feature>
<accession>A0A449BAE9</accession>
<dbReference type="EMBL" id="LR215043">
    <property type="protein sequence ID" value="VEU78172.1"/>
    <property type="molecule type" value="Genomic_DNA"/>
</dbReference>
<dbReference type="InterPro" id="IPR027417">
    <property type="entry name" value="P-loop_NTPase"/>
</dbReference>
<protein>
    <submittedName>
        <fullName evidence="2">Uncharacterized protein</fullName>
    </submittedName>
</protein>
<gene>
    <name evidence="2" type="ORF">NCTC10184_00401</name>
</gene>
<name>A0A449BAE9_9BACT</name>
<reference evidence="2 3" key="1">
    <citation type="submission" date="2019-01" db="EMBL/GenBank/DDBJ databases">
        <authorList>
            <consortium name="Pathogen Informatics"/>
        </authorList>
    </citation>
    <scope>NUCLEOTIDE SEQUENCE [LARGE SCALE GENOMIC DNA]</scope>
    <source>
        <strain evidence="2 3">NCTC10184</strain>
    </source>
</reference>